<gene>
    <name evidence="7" type="ORF">BLNAU_19992</name>
</gene>
<accession>A0ABQ9X007</accession>
<evidence type="ECO:0000313" key="8">
    <source>
        <dbReference type="Proteomes" id="UP001281761"/>
    </source>
</evidence>
<evidence type="ECO:0000256" key="3">
    <source>
        <dbReference type="ARBA" id="ARBA00023054"/>
    </source>
</evidence>
<dbReference type="InterPro" id="IPR019515">
    <property type="entry name" value="VPS54_N"/>
</dbReference>
<name>A0ABQ9X007_9EUKA</name>
<keyword evidence="8" id="KW-1185">Reference proteome</keyword>
<sequence>MIKLPQSIDLSQPIVEEEYRDFIETISRFGSTPLTVTALSTVKETKSSELARKNLVLSRTVLQNYDSFIVAMTKIQEMSMLLQQGYNVVRESRSSLTKADDILCKQGERISSMSRQKNALLQVLDILDKLRQFSEVGEEVQRCLEQNDYRRCLGAILRCVEFKEIYERFSFLSHFEDHLIQNSIRLVNRMSFVLADSCLAFDESSLLSVLGGFEDLRKLPFRLPERLSQNPFDHITSLFLQQLNNNATSSLISCLKTHAPTFPALQNERSLRQSFITLSRSLPSHLFLPLLSAFFKSLSTLLISYSRVLNCITTHCDDFAFGRELRDQMMDWRTEYWSLIQRKTQTLFQSLSFSETKLEKVISIYLTISRFIVFGQGFCGKDVIATEDSPDKTAQNHATSWPNNPSLMSSLLDEDEYEESKVLIVLTRMFLKQFYTRYEQTCLTTMKNTLSTEDWAVSEKIIDLGKLLHMRFGTDDSEAEKWKRNSKESDELSFVEKIDKLGNPLEHAITMPLTRLPKHRDPTLHLKSVEKLDKESRLFKSAFTDKHASAERDEDEDDDDTTSKEKWGEFGYVFTKTSHCVIHLVGKLLEIVGYFGFLKLEVTYTITQLFRFYFYSTSALFSLPTSVYIHACPSLPSAIQLPYTIRSIIDQANMNTMSSVFSSNTPSSISLNMSVTLPSSQDIFTKLLPYLSFYKPKRKKNATVLTLHSQPANSFSWTQNKLEDSHKSVFSSFSSSQSRRSIAPTRPHRSPSPSSSSPTPHLSSSVPGLSPSPSPSQKLPLAYSPISPIASMSFASSSPIVLCPPFVIPSDRLPPFSLCLPMVLVEGIAKAYLHLAEGVRILGMVDEKKKGERRRGEKEEEGKGKDGKEEFERPRGGERKEESNEKGSVVSKGDTSSQDDDSKHESIRSELHQSLTRMKASLKEAVSKKESDTAPPFSVAIPVVYPPTSSPPASTGVGLSLGGEVKEEESWVADLVMRPSFTVTSRLVAALSLTSLAVFFSSLQPIFSALLPPIHLAALFPPILTLVKDSHRIAAVIERNVAMSFLDLDNLPALLARTQYDVKEMESDCNEWVRTLRSQLSLFNSAIQASLTNVPPTLTDPLLRCLWSFGVEGAVEHILDALAGIRKISTTGRHQLMIDLANVESSLSKLLPQPLSASLLLHKLRELREALITTETVQQLTHWMETHIAWTPHHLNTLLSLHTLNSTRESRKTLQPVRTVIATLAQSRSTHFDSTIVEDDRDIQNTVYPMSLTHYAIPGPPPFQLWGGEDK</sequence>
<proteinExistence type="predicted"/>
<keyword evidence="1" id="KW-0813">Transport</keyword>
<feature type="region of interest" description="Disordered" evidence="4">
    <location>
        <begin position="728"/>
        <end position="777"/>
    </location>
</feature>
<evidence type="ECO:0000256" key="4">
    <source>
        <dbReference type="SAM" id="MobiDB-lite"/>
    </source>
</evidence>
<dbReference type="InterPro" id="IPR019514">
    <property type="entry name" value="Syndetin_C"/>
</dbReference>
<dbReference type="InterPro" id="IPR040047">
    <property type="entry name" value="VPS50"/>
</dbReference>
<dbReference type="Pfam" id="PF10474">
    <property type="entry name" value="Syndetin_C"/>
    <property type="match status" value="1"/>
</dbReference>
<evidence type="ECO:0000259" key="5">
    <source>
        <dbReference type="Pfam" id="PF10474"/>
    </source>
</evidence>
<dbReference type="EMBL" id="JARBJD010000273">
    <property type="protein sequence ID" value="KAK2945094.1"/>
    <property type="molecule type" value="Genomic_DNA"/>
</dbReference>
<reference evidence="7 8" key="1">
    <citation type="journal article" date="2022" name="bioRxiv">
        <title>Genomics of Preaxostyla Flagellates Illuminates Evolutionary Transitions and the Path Towards Mitochondrial Loss.</title>
        <authorList>
            <person name="Novak L.V.F."/>
            <person name="Treitli S.C."/>
            <person name="Pyrih J."/>
            <person name="Halakuc P."/>
            <person name="Pipaliya S.V."/>
            <person name="Vacek V."/>
            <person name="Brzon O."/>
            <person name="Soukal P."/>
            <person name="Eme L."/>
            <person name="Dacks J.B."/>
            <person name="Karnkowska A."/>
            <person name="Elias M."/>
            <person name="Hampl V."/>
        </authorList>
    </citation>
    <scope>NUCLEOTIDE SEQUENCE [LARGE SCALE GENOMIC DNA]</scope>
    <source>
        <strain evidence="7">NAU3</strain>
        <tissue evidence="7">Gut</tissue>
    </source>
</reference>
<evidence type="ECO:0000313" key="7">
    <source>
        <dbReference type="EMBL" id="KAK2945094.1"/>
    </source>
</evidence>
<dbReference type="PANTHER" id="PTHR13258">
    <property type="entry name" value="SYNDETIN"/>
    <property type="match status" value="1"/>
</dbReference>
<protein>
    <submittedName>
        <fullName evidence="7">Syndetin</fullName>
    </submittedName>
</protein>
<organism evidence="7 8">
    <name type="scientific">Blattamonas nauphoetae</name>
    <dbReference type="NCBI Taxonomy" id="2049346"/>
    <lineage>
        <taxon>Eukaryota</taxon>
        <taxon>Metamonada</taxon>
        <taxon>Preaxostyla</taxon>
        <taxon>Oxymonadida</taxon>
        <taxon>Blattamonas</taxon>
    </lineage>
</organism>
<feature type="region of interest" description="Disordered" evidence="4">
    <location>
        <begin position="848"/>
        <end position="907"/>
    </location>
</feature>
<feature type="domain" description="Vacuolar protein sorting-associated protein 54 N-terminal" evidence="6">
    <location>
        <begin position="57"/>
        <end position="309"/>
    </location>
</feature>
<dbReference type="Pfam" id="PF10475">
    <property type="entry name" value="Vps54_N"/>
    <property type="match status" value="1"/>
</dbReference>
<evidence type="ECO:0000256" key="2">
    <source>
        <dbReference type="ARBA" id="ARBA00022927"/>
    </source>
</evidence>
<feature type="compositionally biased region" description="Basic and acidic residues" evidence="4">
    <location>
        <begin position="848"/>
        <end position="885"/>
    </location>
</feature>
<evidence type="ECO:0000259" key="6">
    <source>
        <dbReference type="Pfam" id="PF10475"/>
    </source>
</evidence>
<dbReference type="Proteomes" id="UP001281761">
    <property type="component" value="Unassembled WGS sequence"/>
</dbReference>
<evidence type="ECO:0000256" key="1">
    <source>
        <dbReference type="ARBA" id="ARBA00022448"/>
    </source>
</evidence>
<feature type="domain" description="Syndetin C-terminal" evidence="5">
    <location>
        <begin position="981"/>
        <end position="1214"/>
    </location>
</feature>
<comment type="caution">
    <text evidence="7">The sequence shown here is derived from an EMBL/GenBank/DDBJ whole genome shotgun (WGS) entry which is preliminary data.</text>
</comment>
<dbReference type="PANTHER" id="PTHR13258:SF0">
    <property type="entry name" value="SYNDETIN"/>
    <property type="match status" value="1"/>
</dbReference>
<keyword evidence="2" id="KW-0653">Protein transport</keyword>
<keyword evidence="3" id="KW-0175">Coiled coil</keyword>